<dbReference type="Pfam" id="PF00582">
    <property type="entry name" value="Usp"/>
    <property type="match status" value="1"/>
</dbReference>
<dbReference type="RefSeq" id="WP_149081235.1">
    <property type="nucleotide sequence ID" value="NZ_VTAW01000010.1"/>
</dbReference>
<dbReference type="InterPro" id="IPR006016">
    <property type="entry name" value="UspA"/>
</dbReference>
<accession>A0A5D5AJS9</accession>
<protein>
    <submittedName>
        <fullName evidence="3">Universal stress protein</fullName>
    </submittedName>
</protein>
<dbReference type="EMBL" id="VTAW01000010">
    <property type="protein sequence ID" value="TYT62148.1"/>
    <property type="molecule type" value="Genomic_DNA"/>
</dbReference>
<comment type="caution">
    <text evidence="3">The sequence shown here is derived from an EMBL/GenBank/DDBJ whole genome shotgun (WGS) entry which is preliminary data.</text>
</comment>
<gene>
    <name evidence="3" type="ORF">FYC77_09315</name>
</gene>
<dbReference type="InterPro" id="IPR014729">
    <property type="entry name" value="Rossmann-like_a/b/a_fold"/>
</dbReference>
<dbReference type="SUPFAM" id="SSF52402">
    <property type="entry name" value="Adenine nucleotide alpha hydrolases-like"/>
    <property type="match status" value="1"/>
</dbReference>
<feature type="domain" description="UspA" evidence="2">
    <location>
        <begin position="1"/>
        <end position="144"/>
    </location>
</feature>
<reference evidence="3 4" key="1">
    <citation type="submission" date="2019-08" db="EMBL/GenBank/DDBJ databases">
        <title>Archaea genome.</title>
        <authorList>
            <person name="Kajale S."/>
            <person name="Shouche Y."/>
            <person name="Deshpande N."/>
            <person name="Sharma A."/>
        </authorList>
    </citation>
    <scope>NUCLEOTIDE SEQUENCE [LARGE SCALE GENOMIC DNA]</scope>
    <source>
        <strain evidence="3 4">ESP3B_9</strain>
    </source>
</reference>
<dbReference type="PANTHER" id="PTHR46268">
    <property type="entry name" value="STRESS RESPONSE PROTEIN NHAX"/>
    <property type="match status" value="1"/>
</dbReference>
<evidence type="ECO:0000256" key="1">
    <source>
        <dbReference type="ARBA" id="ARBA00008791"/>
    </source>
</evidence>
<dbReference type="InterPro" id="IPR006015">
    <property type="entry name" value="Universal_stress_UspA"/>
</dbReference>
<dbReference type="Gene3D" id="3.40.50.620">
    <property type="entry name" value="HUPs"/>
    <property type="match status" value="1"/>
</dbReference>
<evidence type="ECO:0000313" key="4">
    <source>
        <dbReference type="Proteomes" id="UP000324104"/>
    </source>
</evidence>
<dbReference type="AlphaFoldDB" id="A0A5D5AJS9"/>
<evidence type="ECO:0000259" key="2">
    <source>
        <dbReference type="Pfam" id="PF00582"/>
    </source>
</evidence>
<sequence>MYETILLPTDMSAGVDDAIEHAIDAAQRYDAELHVLYVVDAEAYSSYPGDEYVHEFEGLESALENAGRDAVDSIAERADDAGVETQTVVRHGVPHEEILEYGDDADVGLTVLGSKNRSGEYRRLLGSVAERVTHMSARPVTVVKTPVETGDVSQ</sequence>
<name>A0A5D5AJS9_9EURY</name>
<proteinExistence type="inferred from homology"/>
<keyword evidence="4" id="KW-1185">Reference proteome</keyword>
<dbReference type="Proteomes" id="UP000324104">
    <property type="component" value="Unassembled WGS sequence"/>
</dbReference>
<organism evidence="3 4">
    <name type="scientific">Natrialba swarupiae</name>
    <dbReference type="NCBI Taxonomy" id="2448032"/>
    <lineage>
        <taxon>Archaea</taxon>
        <taxon>Methanobacteriati</taxon>
        <taxon>Methanobacteriota</taxon>
        <taxon>Stenosarchaea group</taxon>
        <taxon>Halobacteria</taxon>
        <taxon>Halobacteriales</taxon>
        <taxon>Natrialbaceae</taxon>
        <taxon>Natrialba</taxon>
    </lineage>
</organism>
<dbReference type="PANTHER" id="PTHR46268:SF6">
    <property type="entry name" value="UNIVERSAL STRESS PROTEIN UP12"/>
    <property type="match status" value="1"/>
</dbReference>
<evidence type="ECO:0000313" key="3">
    <source>
        <dbReference type="EMBL" id="TYT62148.1"/>
    </source>
</evidence>
<dbReference type="PRINTS" id="PR01438">
    <property type="entry name" value="UNVRSLSTRESS"/>
</dbReference>
<comment type="similarity">
    <text evidence="1">Belongs to the universal stress protein A family.</text>
</comment>
<dbReference type="CDD" id="cd00293">
    <property type="entry name" value="USP-like"/>
    <property type="match status" value="1"/>
</dbReference>